<dbReference type="EMBL" id="CP051775">
    <property type="protein sequence ID" value="QJE74064.1"/>
    <property type="molecule type" value="Genomic_DNA"/>
</dbReference>
<dbReference type="Proteomes" id="UP000501891">
    <property type="component" value="Chromosome"/>
</dbReference>
<dbReference type="AlphaFoldDB" id="A0A858R9I2"/>
<organism evidence="2 3">
    <name type="scientific">Aerophototrophica crusticola</name>
    <dbReference type="NCBI Taxonomy" id="1709002"/>
    <lineage>
        <taxon>Bacteria</taxon>
        <taxon>Pseudomonadati</taxon>
        <taxon>Pseudomonadota</taxon>
        <taxon>Alphaproteobacteria</taxon>
        <taxon>Rhodospirillales</taxon>
        <taxon>Rhodospirillaceae</taxon>
        <taxon>Aerophototrophica</taxon>
    </lineage>
</organism>
<keyword evidence="1" id="KW-0472">Membrane</keyword>
<accession>A0A858R9I2</accession>
<keyword evidence="1" id="KW-1133">Transmembrane helix</keyword>
<feature type="transmembrane region" description="Helical" evidence="1">
    <location>
        <begin position="28"/>
        <end position="45"/>
    </location>
</feature>
<keyword evidence="3" id="KW-1185">Reference proteome</keyword>
<reference evidence="2" key="1">
    <citation type="submission" date="2020-04" db="EMBL/GenBank/DDBJ databases">
        <title>A desert anoxygenic phototrophic bacterium fixes CO2 using RubisCO under aerobic conditions.</title>
        <authorList>
            <person name="Tang K."/>
        </authorList>
    </citation>
    <scope>NUCLEOTIDE SEQUENCE [LARGE SCALE GENOMIC DNA]</scope>
    <source>
        <strain evidence="2">MIMtkB3</strain>
    </source>
</reference>
<sequence length="46" mass="5019">MPPSANAFARAAAMLHHRRLRLERLERAATAGLGLSLAFLMGLLVF</sequence>
<proteinExistence type="predicted"/>
<evidence type="ECO:0000313" key="2">
    <source>
        <dbReference type="EMBL" id="QJE74064.1"/>
    </source>
</evidence>
<evidence type="ECO:0000256" key="1">
    <source>
        <dbReference type="SAM" id="Phobius"/>
    </source>
</evidence>
<dbReference type="KEGG" id="acru:HHL28_14045"/>
<evidence type="ECO:0000313" key="3">
    <source>
        <dbReference type="Proteomes" id="UP000501891"/>
    </source>
</evidence>
<protein>
    <submittedName>
        <fullName evidence="2">Uncharacterized protein</fullName>
    </submittedName>
</protein>
<gene>
    <name evidence="2" type="ORF">HHL28_14045</name>
</gene>
<keyword evidence="1" id="KW-0812">Transmembrane</keyword>
<name>A0A858R9I2_9PROT</name>